<evidence type="ECO:0000256" key="2">
    <source>
        <dbReference type="ARBA" id="ARBA00009127"/>
    </source>
</evidence>
<feature type="signal peptide" evidence="4">
    <location>
        <begin position="1"/>
        <end position="20"/>
    </location>
</feature>
<reference evidence="5" key="1">
    <citation type="submission" date="2022-11" db="EMBL/GenBank/DDBJ databases">
        <title>Chromosomal genome sequence assembly and mating type (MAT) locus characterization of the leprose asexual lichenized fungus Lepraria neglecta (Nyl.) Erichsen.</title>
        <authorList>
            <person name="Allen J.L."/>
            <person name="Pfeffer B."/>
        </authorList>
    </citation>
    <scope>NUCLEOTIDE SEQUENCE</scope>
    <source>
        <strain evidence="5">Allen 5258</strain>
    </source>
</reference>
<comment type="similarity">
    <text evidence="2">Belongs to the major royal jelly protein family.</text>
</comment>
<evidence type="ECO:0000256" key="1">
    <source>
        <dbReference type="ARBA" id="ARBA00004613"/>
    </source>
</evidence>
<evidence type="ECO:0000256" key="3">
    <source>
        <dbReference type="ARBA" id="ARBA00022525"/>
    </source>
</evidence>
<dbReference type="PANTHER" id="PTHR10009:SF18">
    <property type="entry name" value="PROTEIN YELLOW-LIKE PROTEIN"/>
    <property type="match status" value="1"/>
</dbReference>
<evidence type="ECO:0000313" key="6">
    <source>
        <dbReference type="Proteomes" id="UP001276659"/>
    </source>
</evidence>
<dbReference type="Gene3D" id="2.120.10.30">
    <property type="entry name" value="TolB, C-terminal domain"/>
    <property type="match status" value="1"/>
</dbReference>
<sequence>MYFKSSSLALVASIAGSAFTQQIAQDPGKGGVPIEVVHLYNDEYPQGIAVSSTGRKFSNYARSLDPNNIAYTVTELTSNNTETPYPSAEINSPPGGAINMSTTPATGANYENYLIGVQSVVIDPLDRLWILDTGRAAMQNGTNVPSSVGGPKLIGVNLTNNTIFKTIVFPPNVVYSDSYINDIRFDLRPSVTASGQGLGYITDSSQEGRNGIIIVDLGTGESWRHLDGTAYVRPETGFLPVIWGETVYSLPNSVKGPISQGTFGSDGIALSADGATLYFSAVGTRYLYSVPTARLLVNDATSELLAQQSVNSHGQKGISDGLETDSNGFIYGGDIEANSIIFFNPANGTVNIFARDPRIGWADTLSVATDGYLYFTANQLWRTPMFYPGTDRRVKPYVLFRAQLPGNGTKVKLS</sequence>
<dbReference type="InterPro" id="IPR011042">
    <property type="entry name" value="6-blade_b-propeller_TolB-like"/>
</dbReference>
<organism evidence="5 6">
    <name type="scientific">Lepraria neglecta</name>
    <dbReference type="NCBI Taxonomy" id="209136"/>
    <lineage>
        <taxon>Eukaryota</taxon>
        <taxon>Fungi</taxon>
        <taxon>Dikarya</taxon>
        <taxon>Ascomycota</taxon>
        <taxon>Pezizomycotina</taxon>
        <taxon>Lecanoromycetes</taxon>
        <taxon>OSLEUM clade</taxon>
        <taxon>Lecanoromycetidae</taxon>
        <taxon>Lecanorales</taxon>
        <taxon>Lecanorineae</taxon>
        <taxon>Stereocaulaceae</taxon>
        <taxon>Lepraria</taxon>
    </lineage>
</organism>
<name>A0AAD9ZBG9_9LECA</name>
<keyword evidence="3" id="KW-0964">Secreted</keyword>
<keyword evidence="6" id="KW-1185">Reference proteome</keyword>
<evidence type="ECO:0008006" key="7">
    <source>
        <dbReference type="Google" id="ProtNLM"/>
    </source>
</evidence>
<evidence type="ECO:0000256" key="4">
    <source>
        <dbReference type="SAM" id="SignalP"/>
    </source>
</evidence>
<feature type="chain" id="PRO_5042203532" description="Major royal jelly protein" evidence="4">
    <location>
        <begin position="21"/>
        <end position="414"/>
    </location>
</feature>
<dbReference type="PANTHER" id="PTHR10009">
    <property type="entry name" value="PROTEIN YELLOW-RELATED"/>
    <property type="match status" value="1"/>
</dbReference>
<dbReference type="GO" id="GO:0005576">
    <property type="term" value="C:extracellular region"/>
    <property type="evidence" value="ECO:0007669"/>
    <property type="project" value="UniProtKB-SubCell"/>
</dbReference>
<dbReference type="Proteomes" id="UP001276659">
    <property type="component" value="Unassembled WGS sequence"/>
</dbReference>
<gene>
    <name evidence="5" type="ORF">OEA41_001869</name>
</gene>
<dbReference type="SUPFAM" id="SSF63829">
    <property type="entry name" value="Calcium-dependent phosphotriesterase"/>
    <property type="match status" value="1"/>
</dbReference>
<dbReference type="AlphaFoldDB" id="A0AAD9ZBG9"/>
<dbReference type="EMBL" id="JASNWA010000006">
    <property type="protein sequence ID" value="KAK3174623.1"/>
    <property type="molecule type" value="Genomic_DNA"/>
</dbReference>
<dbReference type="Pfam" id="PF03022">
    <property type="entry name" value="MRJP"/>
    <property type="match status" value="1"/>
</dbReference>
<evidence type="ECO:0000313" key="5">
    <source>
        <dbReference type="EMBL" id="KAK3174623.1"/>
    </source>
</evidence>
<proteinExistence type="inferred from homology"/>
<comment type="subcellular location">
    <subcellularLocation>
        <location evidence="1">Secreted</location>
    </subcellularLocation>
</comment>
<protein>
    <recommendedName>
        <fullName evidence="7">Major royal jelly protein</fullName>
    </recommendedName>
</protein>
<comment type="caution">
    <text evidence="5">The sequence shown here is derived from an EMBL/GenBank/DDBJ whole genome shotgun (WGS) entry which is preliminary data.</text>
</comment>
<keyword evidence="4" id="KW-0732">Signal</keyword>
<dbReference type="InterPro" id="IPR017996">
    <property type="entry name" value="MRJP/yellow-related"/>
</dbReference>
<accession>A0AAD9ZBG9</accession>